<evidence type="ECO:0000256" key="3">
    <source>
        <dbReference type="ARBA" id="ARBA00022519"/>
    </source>
</evidence>
<dbReference type="EMBL" id="JBHSJF010000004">
    <property type="protein sequence ID" value="MFC5067214.1"/>
    <property type="molecule type" value="Genomic_DNA"/>
</dbReference>
<dbReference type="GO" id="GO:0005524">
    <property type="term" value="F:ATP binding"/>
    <property type="evidence" value="ECO:0007669"/>
    <property type="project" value="UniProtKB-KW"/>
</dbReference>
<feature type="domain" description="ABC transporter" evidence="9">
    <location>
        <begin position="29"/>
        <end position="259"/>
    </location>
</feature>
<evidence type="ECO:0000313" key="11">
    <source>
        <dbReference type="Proteomes" id="UP001595796"/>
    </source>
</evidence>
<gene>
    <name evidence="8" type="primary">potA</name>
    <name evidence="10" type="ORF">ACFPFW_04200</name>
</gene>
<keyword evidence="7 8" id="KW-0472">Membrane</keyword>
<dbReference type="InterPro" id="IPR005893">
    <property type="entry name" value="PotA-like"/>
</dbReference>
<dbReference type="SMART" id="SM00382">
    <property type="entry name" value="AAA"/>
    <property type="match status" value="1"/>
</dbReference>
<keyword evidence="3" id="KW-0997">Cell inner membrane</keyword>
<dbReference type="Pfam" id="PF08402">
    <property type="entry name" value="TOBE_2"/>
    <property type="match status" value="1"/>
</dbReference>
<dbReference type="Proteomes" id="UP001595796">
    <property type="component" value="Unassembled WGS sequence"/>
</dbReference>
<dbReference type="PROSITE" id="PS00211">
    <property type="entry name" value="ABC_TRANSPORTER_1"/>
    <property type="match status" value="1"/>
</dbReference>
<dbReference type="InterPro" id="IPR003439">
    <property type="entry name" value="ABC_transporter-like_ATP-bd"/>
</dbReference>
<keyword evidence="6 8" id="KW-1278">Translocase</keyword>
<dbReference type="PANTHER" id="PTHR42781:SF5">
    <property type="entry name" value="PUTRESCINE TRANSPORT ATP-BINDING PROTEIN POTG"/>
    <property type="match status" value="1"/>
</dbReference>
<dbReference type="SUPFAM" id="SSF50331">
    <property type="entry name" value="MOP-like"/>
    <property type="match status" value="1"/>
</dbReference>
<dbReference type="Pfam" id="PF00005">
    <property type="entry name" value="ABC_tran"/>
    <property type="match status" value="1"/>
</dbReference>
<keyword evidence="4 8" id="KW-0547">Nucleotide-binding</keyword>
<comment type="function">
    <text evidence="8">Part of the ABC transporter complex PotABCD involved in spermidine/putrescine import. Responsible for energy coupling to the transport system.</text>
</comment>
<comment type="subunit">
    <text evidence="8">The complex is composed of two ATP-binding proteins (PotA), two transmembrane proteins (PotB and PotC) and a solute-binding protein (PotD).</text>
</comment>
<accession>A0ABV9Z0Y1</accession>
<dbReference type="InterPro" id="IPR013611">
    <property type="entry name" value="Transp-assoc_OB_typ2"/>
</dbReference>
<keyword evidence="2 8" id="KW-1003">Cell membrane</keyword>
<dbReference type="InterPro" id="IPR017879">
    <property type="entry name" value="PotA_ATP-bd"/>
</dbReference>
<dbReference type="NCBIfam" id="TIGR01187">
    <property type="entry name" value="potA"/>
    <property type="match status" value="1"/>
</dbReference>
<dbReference type="RefSeq" id="WP_114957168.1">
    <property type="nucleotide sequence ID" value="NZ_JBHSJF010000004.1"/>
</dbReference>
<dbReference type="Gene3D" id="2.40.50.100">
    <property type="match status" value="1"/>
</dbReference>
<evidence type="ECO:0000256" key="7">
    <source>
        <dbReference type="ARBA" id="ARBA00023136"/>
    </source>
</evidence>
<keyword evidence="11" id="KW-1185">Reference proteome</keyword>
<dbReference type="InterPro" id="IPR027417">
    <property type="entry name" value="P-loop_NTPase"/>
</dbReference>
<dbReference type="InterPro" id="IPR008995">
    <property type="entry name" value="Mo/tungstate-bd_C_term_dom"/>
</dbReference>
<keyword evidence="5 8" id="KW-0067">ATP-binding</keyword>
<reference evidence="11" key="1">
    <citation type="journal article" date="2019" name="Int. J. Syst. Evol. Microbiol.">
        <title>The Global Catalogue of Microorganisms (GCM) 10K type strain sequencing project: providing services to taxonomists for standard genome sequencing and annotation.</title>
        <authorList>
            <consortium name="The Broad Institute Genomics Platform"/>
            <consortium name="The Broad Institute Genome Sequencing Center for Infectious Disease"/>
            <person name="Wu L."/>
            <person name="Ma J."/>
        </authorList>
    </citation>
    <scope>NUCLEOTIDE SEQUENCE [LARGE SCALE GENOMIC DNA]</scope>
    <source>
        <strain evidence="11">CGMCC 1.16444</strain>
    </source>
</reference>
<evidence type="ECO:0000256" key="5">
    <source>
        <dbReference type="ARBA" id="ARBA00022840"/>
    </source>
</evidence>
<evidence type="ECO:0000256" key="2">
    <source>
        <dbReference type="ARBA" id="ARBA00022475"/>
    </source>
</evidence>
<dbReference type="CDD" id="cd03300">
    <property type="entry name" value="ABC_PotA_N"/>
    <property type="match status" value="1"/>
</dbReference>
<comment type="caution">
    <text evidence="10">The sequence shown here is derived from an EMBL/GenBank/DDBJ whole genome shotgun (WGS) entry which is preliminary data.</text>
</comment>
<evidence type="ECO:0000256" key="6">
    <source>
        <dbReference type="ARBA" id="ARBA00022967"/>
    </source>
</evidence>
<name>A0ABV9Z0Y1_9HYPH</name>
<evidence type="ECO:0000256" key="1">
    <source>
        <dbReference type="ARBA" id="ARBA00022448"/>
    </source>
</evidence>
<dbReference type="Gene3D" id="3.40.50.300">
    <property type="entry name" value="P-loop containing nucleotide triphosphate hydrolases"/>
    <property type="match status" value="1"/>
</dbReference>
<sequence>MPAAPVKAALGPVRRAFSPWTDPAAKPLIRFENVTKRFGDFTAVDNLTLNIYEREFFALLGPSGCGKTTLMRMLAGFEDPTEGHVFLEGRDIVGTPPYKRPVNMMFQSYALFPHMSVTDNVAFGLKQAGMPKEERAKRVDEMLTLVKLTQFAKRKPHQLSGGQRQRVALARSLALKPRVLLLDEPLGALDKKLREETQFELTDLQVTLGMTFLIVTHDQEEAMTVADRIAVMNHGEIIQVATPGEIYEQPNSRYVADFIGDVNIIPGKVENNASGNVKLKSEWTDAPILVTNPVECAQGGDAWLALRPEKLIVALEPPPPGTPNVLAGEVWDIGYLGDLSVYRVKIPSGDIVKATVTNRTRLVERPISWEDKVWLTWAPEQGVLLTN</sequence>
<protein>
    <recommendedName>
        <fullName evidence="8">Spermidine/putrescine import ATP-binding protein PotA</fullName>
        <ecNumber evidence="8">7.6.2.11</ecNumber>
    </recommendedName>
</protein>
<comment type="similarity">
    <text evidence="8">Belongs to the ABC transporter superfamily. Spermidine/putrescine importer (TC 3.A.1.11.1) family.</text>
</comment>
<proteinExistence type="inferred from homology"/>
<keyword evidence="1 8" id="KW-0813">Transport</keyword>
<dbReference type="InterPro" id="IPR003593">
    <property type="entry name" value="AAA+_ATPase"/>
</dbReference>
<organism evidence="10 11">
    <name type="scientific">Flaviflagellibacter deserti</name>
    <dbReference type="NCBI Taxonomy" id="2267266"/>
    <lineage>
        <taxon>Bacteria</taxon>
        <taxon>Pseudomonadati</taxon>
        <taxon>Pseudomonadota</taxon>
        <taxon>Alphaproteobacteria</taxon>
        <taxon>Hyphomicrobiales</taxon>
        <taxon>Flaviflagellibacter</taxon>
    </lineage>
</organism>
<dbReference type="SUPFAM" id="SSF52540">
    <property type="entry name" value="P-loop containing nucleoside triphosphate hydrolases"/>
    <property type="match status" value="1"/>
</dbReference>
<evidence type="ECO:0000256" key="8">
    <source>
        <dbReference type="RuleBase" id="RU364083"/>
    </source>
</evidence>
<dbReference type="PANTHER" id="PTHR42781">
    <property type="entry name" value="SPERMIDINE/PUTRESCINE IMPORT ATP-BINDING PROTEIN POTA"/>
    <property type="match status" value="1"/>
</dbReference>
<dbReference type="InterPro" id="IPR017871">
    <property type="entry name" value="ABC_transporter-like_CS"/>
</dbReference>
<dbReference type="PROSITE" id="PS50893">
    <property type="entry name" value="ABC_TRANSPORTER_2"/>
    <property type="match status" value="1"/>
</dbReference>
<evidence type="ECO:0000313" key="10">
    <source>
        <dbReference type="EMBL" id="MFC5067214.1"/>
    </source>
</evidence>
<dbReference type="EC" id="7.6.2.11" evidence="8"/>
<comment type="catalytic activity">
    <reaction evidence="8">
        <text>ATP + H2O + polyamine-[polyamine-binding protein]Side 1 = ADP + phosphate + polyamineSide 2 + [polyamine-binding protein]Side 1.</text>
        <dbReference type="EC" id="7.6.2.11"/>
    </reaction>
</comment>
<dbReference type="InterPro" id="IPR050093">
    <property type="entry name" value="ABC_SmlMolc_Importer"/>
</dbReference>
<evidence type="ECO:0000259" key="9">
    <source>
        <dbReference type="PROSITE" id="PS50893"/>
    </source>
</evidence>
<evidence type="ECO:0000256" key="4">
    <source>
        <dbReference type="ARBA" id="ARBA00022741"/>
    </source>
</evidence>